<evidence type="ECO:0000256" key="1">
    <source>
        <dbReference type="ARBA" id="ARBA00023015"/>
    </source>
</evidence>
<keyword evidence="3" id="KW-0804">Transcription</keyword>
<evidence type="ECO:0000313" key="6">
    <source>
        <dbReference type="Proteomes" id="UP000612899"/>
    </source>
</evidence>
<dbReference type="PANTHER" id="PTHR43132">
    <property type="entry name" value="ARSENICAL RESISTANCE OPERON REPRESSOR ARSR-RELATED"/>
    <property type="match status" value="1"/>
</dbReference>
<dbReference type="Proteomes" id="UP000612899">
    <property type="component" value="Unassembled WGS sequence"/>
</dbReference>
<dbReference type="SUPFAM" id="SSF46785">
    <property type="entry name" value="Winged helix' DNA-binding domain"/>
    <property type="match status" value="1"/>
</dbReference>
<sequence length="329" mass="36551">MLRIHFSLADLARLRLASQPDPLWELVLSMHVLHEPSESPWLGPWRQQMIRRLRAGGAFRQDMVLPLALNPHTGYFPDFLTPLESAEGFDAGLDAVLSTPKARLAMEVEQLAGRASRAAGLLDGIREGVPCELRRLESALRRYHELALAPIWGRIMISFGAERAERARVLADAGPEAMLASLQPMCRYRDGVLELPHFRTTRDVYLDGRGLVLIPSYFKQQHTLMALADSGLPQVLVCPLDNRIRIEAESRREPLVALLGRVRTEVLELASSPMSVSQIAGRLGITASAASKHLRVLSDAGLVIRRRDRNRVHHTLSTLGQSLLTGRLG</sequence>
<dbReference type="PANTHER" id="PTHR43132:SF8">
    <property type="entry name" value="HTH-TYPE TRANSCRIPTIONAL REGULATOR KMTR"/>
    <property type="match status" value="1"/>
</dbReference>
<dbReference type="RefSeq" id="WP_203908899.1">
    <property type="nucleotide sequence ID" value="NZ_BONY01000016.1"/>
</dbReference>
<dbReference type="SMART" id="SM00418">
    <property type="entry name" value="HTH_ARSR"/>
    <property type="match status" value="1"/>
</dbReference>
<dbReference type="EMBL" id="BONY01000016">
    <property type="protein sequence ID" value="GIH05027.1"/>
    <property type="molecule type" value="Genomic_DNA"/>
</dbReference>
<keyword evidence="1" id="KW-0805">Transcription regulation</keyword>
<reference evidence="5" key="1">
    <citation type="submission" date="2021-01" db="EMBL/GenBank/DDBJ databases">
        <title>Whole genome shotgun sequence of Rhizocola hellebori NBRC 109834.</title>
        <authorList>
            <person name="Komaki H."/>
            <person name="Tamura T."/>
        </authorList>
    </citation>
    <scope>NUCLEOTIDE SEQUENCE</scope>
    <source>
        <strain evidence="5">NBRC 109834</strain>
    </source>
</reference>
<evidence type="ECO:0000256" key="3">
    <source>
        <dbReference type="ARBA" id="ARBA00023163"/>
    </source>
</evidence>
<feature type="domain" description="HTH arsR-type" evidence="4">
    <location>
        <begin position="232"/>
        <end position="329"/>
    </location>
</feature>
<evidence type="ECO:0000259" key="4">
    <source>
        <dbReference type="PROSITE" id="PS50987"/>
    </source>
</evidence>
<dbReference type="CDD" id="cd00090">
    <property type="entry name" value="HTH_ARSR"/>
    <property type="match status" value="1"/>
</dbReference>
<protein>
    <submittedName>
        <fullName evidence="5">Transcriptional regulator</fullName>
    </submittedName>
</protein>
<dbReference type="AlphaFoldDB" id="A0A8J3Q7X9"/>
<dbReference type="GO" id="GO:0003677">
    <property type="term" value="F:DNA binding"/>
    <property type="evidence" value="ECO:0007669"/>
    <property type="project" value="UniProtKB-KW"/>
</dbReference>
<dbReference type="InterPro" id="IPR036388">
    <property type="entry name" value="WH-like_DNA-bd_sf"/>
</dbReference>
<evidence type="ECO:0000256" key="2">
    <source>
        <dbReference type="ARBA" id="ARBA00023125"/>
    </source>
</evidence>
<comment type="caution">
    <text evidence="5">The sequence shown here is derived from an EMBL/GenBank/DDBJ whole genome shotgun (WGS) entry which is preliminary data.</text>
</comment>
<dbReference type="PROSITE" id="PS50987">
    <property type="entry name" value="HTH_ARSR_2"/>
    <property type="match status" value="1"/>
</dbReference>
<organism evidence="5 6">
    <name type="scientific">Rhizocola hellebori</name>
    <dbReference type="NCBI Taxonomy" id="1392758"/>
    <lineage>
        <taxon>Bacteria</taxon>
        <taxon>Bacillati</taxon>
        <taxon>Actinomycetota</taxon>
        <taxon>Actinomycetes</taxon>
        <taxon>Micromonosporales</taxon>
        <taxon>Micromonosporaceae</taxon>
        <taxon>Rhizocola</taxon>
    </lineage>
</organism>
<accession>A0A8J3Q7X9</accession>
<dbReference type="Pfam" id="PF01022">
    <property type="entry name" value="HTH_5"/>
    <property type="match status" value="1"/>
</dbReference>
<dbReference type="InterPro" id="IPR036390">
    <property type="entry name" value="WH_DNA-bd_sf"/>
</dbReference>
<dbReference type="InterPro" id="IPR001845">
    <property type="entry name" value="HTH_ArsR_DNA-bd_dom"/>
</dbReference>
<proteinExistence type="predicted"/>
<evidence type="ECO:0000313" key="5">
    <source>
        <dbReference type="EMBL" id="GIH05027.1"/>
    </source>
</evidence>
<dbReference type="GO" id="GO:0003700">
    <property type="term" value="F:DNA-binding transcription factor activity"/>
    <property type="evidence" value="ECO:0007669"/>
    <property type="project" value="InterPro"/>
</dbReference>
<keyword evidence="6" id="KW-1185">Reference proteome</keyword>
<dbReference type="Gene3D" id="1.10.10.10">
    <property type="entry name" value="Winged helix-like DNA-binding domain superfamily/Winged helix DNA-binding domain"/>
    <property type="match status" value="1"/>
</dbReference>
<dbReference type="InterPro" id="IPR051011">
    <property type="entry name" value="Metal_resp_trans_reg"/>
</dbReference>
<gene>
    <name evidence="5" type="ORF">Rhe02_30940</name>
</gene>
<keyword evidence="2" id="KW-0238">DNA-binding</keyword>
<name>A0A8J3Q7X9_9ACTN</name>
<dbReference type="InterPro" id="IPR011991">
    <property type="entry name" value="ArsR-like_HTH"/>
</dbReference>